<accession>A0A1H6KD28</accession>
<feature type="transmembrane region" description="Helical" evidence="1">
    <location>
        <begin position="67"/>
        <end position="87"/>
    </location>
</feature>
<keyword evidence="1" id="KW-1133">Transmembrane helix</keyword>
<proteinExistence type="predicted"/>
<reference evidence="2 3" key="1">
    <citation type="submission" date="2016-10" db="EMBL/GenBank/DDBJ databases">
        <authorList>
            <person name="de Groot N.N."/>
        </authorList>
    </citation>
    <scope>NUCLEOTIDE SEQUENCE [LARGE SCALE GENOMIC DNA]</scope>
    <source>
        <strain evidence="2 3">YAD2003</strain>
    </source>
</reference>
<evidence type="ECO:0000313" key="3">
    <source>
        <dbReference type="Proteomes" id="UP000183190"/>
    </source>
</evidence>
<dbReference type="RefSeq" id="WP_074717275.1">
    <property type="nucleotide sequence ID" value="NZ_FNWV01000007.1"/>
</dbReference>
<evidence type="ECO:0008006" key="4">
    <source>
        <dbReference type="Google" id="ProtNLM"/>
    </source>
</evidence>
<dbReference type="Pfam" id="PF11457">
    <property type="entry name" value="DUF3021"/>
    <property type="match status" value="1"/>
</dbReference>
<feature type="transmembrane region" description="Helical" evidence="1">
    <location>
        <begin position="38"/>
        <end position="60"/>
    </location>
</feature>
<dbReference type="EMBL" id="FNWV01000007">
    <property type="protein sequence ID" value="SEH69396.1"/>
    <property type="molecule type" value="Genomic_DNA"/>
</dbReference>
<evidence type="ECO:0000313" key="2">
    <source>
        <dbReference type="EMBL" id="SEH69396.1"/>
    </source>
</evidence>
<dbReference type="AlphaFoldDB" id="A0A1H6KD28"/>
<keyword evidence="1" id="KW-0812">Transmembrane</keyword>
<dbReference type="Proteomes" id="UP000183190">
    <property type="component" value="Unassembled WGS sequence"/>
</dbReference>
<keyword evidence="1" id="KW-0472">Membrane</keyword>
<protein>
    <recommendedName>
        <fullName evidence="4">DUF3021 family protein</fullName>
    </recommendedName>
</protein>
<evidence type="ECO:0000256" key="1">
    <source>
        <dbReference type="SAM" id="Phobius"/>
    </source>
</evidence>
<feature type="transmembrane region" description="Helical" evidence="1">
    <location>
        <begin position="12"/>
        <end position="32"/>
    </location>
</feature>
<feature type="transmembrane region" description="Helical" evidence="1">
    <location>
        <begin position="99"/>
        <end position="121"/>
    </location>
</feature>
<organism evidence="2 3">
    <name type="scientific">Ruminococcus flavefaciens</name>
    <dbReference type="NCBI Taxonomy" id="1265"/>
    <lineage>
        <taxon>Bacteria</taxon>
        <taxon>Bacillati</taxon>
        <taxon>Bacillota</taxon>
        <taxon>Clostridia</taxon>
        <taxon>Eubacteriales</taxon>
        <taxon>Oscillospiraceae</taxon>
        <taxon>Ruminococcus</taxon>
    </lineage>
</organism>
<sequence>MIKEFFISLLHYFVDITTAVIIAAAVYLTFSGQQMENVILWQILFSGFITALPTAILLCFDPKSVKVSVVLWVIHFLLIFFITVMLLKMFGWCRITPLSVFLTFIAVVFIYFFTCCVHYLVARKHTAWMNQQLKNRYSKEEQDKKENA</sequence>
<dbReference type="OrthoDB" id="1821110at2"/>
<name>A0A1H6KD28_RUMFL</name>
<gene>
    <name evidence="2" type="ORF">SAMN02910265_02175</name>
</gene>
<dbReference type="InterPro" id="IPR021560">
    <property type="entry name" value="DUF3021"/>
</dbReference>